<feature type="non-terminal residue" evidence="3">
    <location>
        <position position="1"/>
    </location>
</feature>
<feature type="domain" description="Chitin-binding type-2" evidence="2">
    <location>
        <begin position="194"/>
        <end position="260"/>
    </location>
</feature>
<dbReference type="EMBL" id="CAXKWB010013595">
    <property type="protein sequence ID" value="CAL4108256.1"/>
    <property type="molecule type" value="Genomic_DNA"/>
</dbReference>
<keyword evidence="1" id="KW-0732">Signal</keyword>
<feature type="domain" description="Chitin-binding type-2" evidence="2">
    <location>
        <begin position="57"/>
        <end position="120"/>
    </location>
</feature>
<dbReference type="SMART" id="SM00494">
    <property type="entry name" value="ChtBD2"/>
    <property type="match status" value="3"/>
</dbReference>
<proteinExistence type="predicted"/>
<gene>
    <name evidence="3" type="ORF">MNOR_LOCUS18762</name>
</gene>
<dbReference type="GO" id="GO:0005576">
    <property type="term" value="C:extracellular region"/>
    <property type="evidence" value="ECO:0007669"/>
    <property type="project" value="InterPro"/>
</dbReference>
<evidence type="ECO:0000259" key="2">
    <source>
        <dbReference type="PROSITE" id="PS50940"/>
    </source>
</evidence>
<reference evidence="3 4" key="1">
    <citation type="submission" date="2024-05" db="EMBL/GenBank/DDBJ databases">
        <authorList>
            <person name="Wallberg A."/>
        </authorList>
    </citation>
    <scope>NUCLEOTIDE SEQUENCE [LARGE SCALE GENOMIC DNA]</scope>
</reference>
<feature type="signal peptide" evidence="1">
    <location>
        <begin position="1"/>
        <end position="30"/>
    </location>
</feature>
<sequence>VRSIHIDNMASTSVLQCLVTIACVVLATQAAAPQSYRSIQTVLSNRVSAHKLPAKCEPSCEGHTADHVRDPSRCDQYWICLENGTRYEQPHVCPPGEIVNTAEPILCEPIINDGSTQCTIPDPECDPSIPKVCYQEDTCPKPDQGIFAYPDEHDCGVYHVCYFGDVDIKCDQATFPYFNGQECVADADQCCKCQAVCNVAWEFIPDPFDCHKYYLCQDLEGSITGGKPYIATDEEMFTCPDSEVFDVDTKHCSDSATCVNICDGSGCLSAMVCVSEGYFPRCTNICDPGFFYCSANSVSQHETVKPQFCMQDVEPLVFDPKNLYCVPPDYCII</sequence>
<name>A0AAV2QZU4_MEGNR</name>
<dbReference type="AlphaFoldDB" id="A0AAV2QZU4"/>
<comment type="caution">
    <text evidence="3">The sequence shown here is derived from an EMBL/GenBank/DDBJ whole genome shotgun (WGS) entry which is preliminary data.</text>
</comment>
<dbReference type="SUPFAM" id="SSF57625">
    <property type="entry name" value="Invertebrate chitin-binding proteins"/>
    <property type="match status" value="1"/>
</dbReference>
<accession>A0AAV2QZU4</accession>
<feature type="chain" id="PRO_5043875647" description="Chitin-binding type-2 domain-containing protein" evidence="1">
    <location>
        <begin position="31"/>
        <end position="333"/>
    </location>
</feature>
<dbReference type="InterPro" id="IPR002557">
    <property type="entry name" value="Chitin-bd_dom"/>
</dbReference>
<dbReference type="Pfam" id="PF01607">
    <property type="entry name" value="CBM_14"/>
    <property type="match status" value="1"/>
</dbReference>
<keyword evidence="4" id="KW-1185">Reference proteome</keyword>
<evidence type="ECO:0000313" key="4">
    <source>
        <dbReference type="Proteomes" id="UP001497623"/>
    </source>
</evidence>
<dbReference type="Proteomes" id="UP001497623">
    <property type="component" value="Unassembled WGS sequence"/>
</dbReference>
<dbReference type="InterPro" id="IPR036508">
    <property type="entry name" value="Chitin-bd_dom_sf"/>
</dbReference>
<dbReference type="PROSITE" id="PS50940">
    <property type="entry name" value="CHIT_BIND_II"/>
    <property type="match status" value="2"/>
</dbReference>
<dbReference type="GO" id="GO:0008061">
    <property type="term" value="F:chitin binding"/>
    <property type="evidence" value="ECO:0007669"/>
    <property type="project" value="InterPro"/>
</dbReference>
<organism evidence="3 4">
    <name type="scientific">Meganyctiphanes norvegica</name>
    <name type="common">Northern krill</name>
    <name type="synonym">Thysanopoda norvegica</name>
    <dbReference type="NCBI Taxonomy" id="48144"/>
    <lineage>
        <taxon>Eukaryota</taxon>
        <taxon>Metazoa</taxon>
        <taxon>Ecdysozoa</taxon>
        <taxon>Arthropoda</taxon>
        <taxon>Crustacea</taxon>
        <taxon>Multicrustacea</taxon>
        <taxon>Malacostraca</taxon>
        <taxon>Eumalacostraca</taxon>
        <taxon>Eucarida</taxon>
        <taxon>Euphausiacea</taxon>
        <taxon>Euphausiidae</taxon>
        <taxon>Meganyctiphanes</taxon>
    </lineage>
</organism>
<evidence type="ECO:0000313" key="3">
    <source>
        <dbReference type="EMBL" id="CAL4108256.1"/>
    </source>
</evidence>
<evidence type="ECO:0000256" key="1">
    <source>
        <dbReference type="SAM" id="SignalP"/>
    </source>
</evidence>
<protein>
    <recommendedName>
        <fullName evidence="2">Chitin-binding type-2 domain-containing protein</fullName>
    </recommendedName>
</protein>